<dbReference type="AlphaFoldDB" id="A0AAQ5YX04"/>
<dbReference type="Proteomes" id="UP001501940">
    <property type="component" value="Chromosome 3"/>
</dbReference>
<evidence type="ECO:0000313" key="6">
    <source>
        <dbReference type="Ensembl" id="ENSAOCP00000057384.1"/>
    </source>
</evidence>
<evidence type="ECO:0000256" key="4">
    <source>
        <dbReference type="ARBA" id="ARBA00023180"/>
    </source>
</evidence>
<dbReference type="PANTHER" id="PTHR15031">
    <property type="entry name" value="CARTILAGE INTERMEDIATE LAYER PROTEIN CLIP"/>
    <property type="match status" value="1"/>
</dbReference>
<reference evidence="6 7" key="1">
    <citation type="submission" date="2022-01" db="EMBL/GenBank/DDBJ databases">
        <title>A chromosome-scale genome assembly of the false clownfish, Amphiprion ocellaris.</title>
        <authorList>
            <person name="Ryu T."/>
        </authorList>
    </citation>
    <scope>NUCLEOTIDE SEQUENCE [LARGE SCALE GENOMIC DNA]</scope>
</reference>
<sequence length="231" mass="27344">QPQTPYLLLQLKTQQWSDWYNVHDPSTDHSDWETYENITNSGLQICDKRLFIDCRAVHFPDMDFNDYKTQTGQVVSCDVDYGLICKVEDQSRPPRKCFDYKIRVFSPTTTNPCITYEWSDWYNVHDPSTDHSDWETYENITNSGLQICDKRLFIDCRAVHFPDMDFNDYKTQTGQVVSCDVDYGLICKVEDQSRPPRKCHDYEIRPDQTNPCITYEWSDWYNVHDPSTDHS</sequence>
<name>A0AAQ5YX04_AMPOC</name>
<dbReference type="Pfam" id="PF13330">
    <property type="entry name" value="Mucin2_WxxW"/>
    <property type="match status" value="3"/>
</dbReference>
<dbReference type="InterPro" id="IPR025155">
    <property type="entry name" value="WxxW_domain"/>
</dbReference>
<reference evidence="6" key="3">
    <citation type="submission" date="2025-09" db="UniProtKB">
        <authorList>
            <consortium name="Ensembl"/>
        </authorList>
    </citation>
    <scope>IDENTIFICATION</scope>
</reference>
<proteinExistence type="predicted"/>
<keyword evidence="3" id="KW-0732">Signal</keyword>
<feature type="domain" description="WxxW" evidence="5">
    <location>
        <begin position="118"/>
        <end position="205"/>
    </location>
</feature>
<evidence type="ECO:0000256" key="3">
    <source>
        <dbReference type="ARBA" id="ARBA00022729"/>
    </source>
</evidence>
<dbReference type="GO" id="GO:0005576">
    <property type="term" value="C:extracellular region"/>
    <property type="evidence" value="ECO:0007669"/>
    <property type="project" value="UniProtKB-SubCell"/>
</dbReference>
<accession>A0AAQ5YX04</accession>
<dbReference type="Ensembl" id="ENSAOCT00000075075.1">
    <property type="protein sequence ID" value="ENSAOCP00000057384.1"/>
    <property type="gene ID" value="ENSAOCG00000033591.1"/>
</dbReference>
<evidence type="ECO:0000259" key="5">
    <source>
        <dbReference type="Pfam" id="PF13330"/>
    </source>
</evidence>
<comment type="subcellular location">
    <subcellularLocation>
        <location evidence="1">Secreted</location>
    </subcellularLocation>
</comment>
<keyword evidence="4" id="KW-0325">Glycoprotein</keyword>
<evidence type="ECO:0000313" key="7">
    <source>
        <dbReference type="Proteomes" id="UP001501940"/>
    </source>
</evidence>
<reference evidence="6" key="2">
    <citation type="submission" date="2025-08" db="UniProtKB">
        <authorList>
            <consortium name="Ensembl"/>
        </authorList>
    </citation>
    <scope>IDENTIFICATION</scope>
</reference>
<protein>
    <recommendedName>
        <fullName evidence="5">WxxW domain-containing protein</fullName>
    </recommendedName>
</protein>
<organism evidence="6 7">
    <name type="scientific">Amphiprion ocellaris</name>
    <name type="common">Clown anemonefish</name>
    <dbReference type="NCBI Taxonomy" id="80972"/>
    <lineage>
        <taxon>Eukaryota</taxon>
        <taxon>Metazoa</taxon>
        <taxon>Chordata</taxon>
        <taxon>Craniata</taxon>
        <taxon>Vertebrata</taxon>
        <taxon>Euteleostomi</taxon>
        <taxon>Actinopterygii</taxon>
        <taxon>Neopterygii</taxon>
        <taxon>Teleostei</taxon>
        <taxon>Neoteleostei</taxon>
        <taxon>Acanthomorphata</taxon>
        <taxon>Ovalentaria</taxon>
        <taxon>Pomacentridae</taxon>
        <taxon>Amphiprion</taxon>
    </lineage>
</organism>
<dbReference type="InterPro" id="IPR039675">
    <property type="entry name" value="CILP1/CILP2"/>
</dbReference>
<dbReference type="GeneTree" id="ENSGT00940000156076"/>
<evidence type="ECO:0000256" key="2">
    <source>
        <dbReference type="ARBA" id="ARBA00022525"/>
    </source>
</evidence>
<evidence type="ECO:0000256" key="1">
    <source>
        <dbReference type="ARBA" id="ARBA00004613"/>
    </source>
</evidence>
<feature type="domain" description="WxxW" evidence="5">
    <location>
        <begin position="16"/>
        <end position="105"/>
    </location>
</feature>
<keyword evidence="7" id="KW-1185">Reference proteome</keyword>
<feature type="domain" description="WxxW" evidence="5">
    <location>
        <begin position="217"/>
        <end position="227"/>
    </location>
</feature>
<keyword evidence="2" id="KW-0964">Secreted</keyword>